<evidence type="ECO:0000259" key="7">
    <source>
        <dbReference type="Pfam" id="PF09073"/>
    </source>
</evidence>
<name>A0A7J6BZV8_9TELE</name>
<organism evidence="8 9">
    <name type="scientific">Onychostoma macrolepis</name>
    <dbReference type="NCBI Taxonomy" id="369639"/>
    <lineage>
        <taxon>Eukaryota</taxon>
        <taxon>Metazoa</taxon>
        <taxon>Chordata</taxon>
        <taxon>Craniata</taxon>
        <taxon>Vertebrata</taxon>
        <taxon>Euteleostomi</taxon>
        <taxon>Actinopterygii</taxon>
        <taxon>Neopterygii</taxon>
        <taxon>Teleostei</taxon>
        <taxon>Ostariophysi</taxon>
        <taxon>Cypriniformes</taxon>
        <taxon>Cyprinidae</taxon>
        <taxon>Acrossocheilinae</taxon>
        <taxon>Onychostoma</taxon>
    </lineage>
</organism>
<evidence type="ECO:0000256" key="1">
    <source>
        <dbReference type="ARBA" id="ARBA00013459"/>
    </source>
</evidence>
<dbReference type="PANTHER" id="PTHR23325">
    <property type="entry name" value="SERUM RESPONSE FACTOR-BINDING"/>
    <property type="match status" value="1"/>
</dbReference>
<comment type="function">
    <text evidence="3">May be involved in regulating transcriptional activation of cardiac genes during the aging process. May play a role in biosynthesis and/or processing of SLC2A4 in adipose cells.</text>
</comment>
<sequence>MPAVLILSNEVVKMRPEVKRVKVLLIRKLIRQISVLEKKKGSEADLEKFRRRAARLREEIHELKTITPDSVTKAALQKDISFEKVCRNKEASLSERAIARVATHPQFSKKILNIKAAIKAFKEERTNALKSEKQANNNAENVTLLDQSQADSDDDDLGSEKSSDEDDDEKLKEDDGDKKTDEDRQEETDGSTQESQKTSVETINEQTNQCQKEESPTVEESSETVGIPEEVIRMRKEVKRTRVLIISKMAEQVASLKKKKKKKGQESEVKESQEKAAEIIKEIKALRSLKLDQVTMTALQENDDLQKDLQDPQASPVDRAIAHIATHSRFINKLQKVKEAIKEERAKAAEAKQKKTDKLDTVQSKSEDEEPEEEDEESEEEPEEDKEPEDDHNSVHSEDDGDVVEEKLNLPTTEIHTSSVAEPTESTDSDLVKVPPSKIITTSPEKSKRVEVKSQKAEATASNVKSSPEKSLNVSKKNIGKASKVMETTLKPQKDLPETKRDEAEKDEEESDLSDEEEEKEYFDDSTEERFHKQSSQSEESDDDDFFLGKVSKFKKRKSNQSKVEEKKSELQKTDKEATGKPHETNLGKLQSVFCSVLSKSSMSSQKAKVGSHSDGPRPSRFQNQRKGPEGRMKASQYKGQDIGADRRTGPFKPNRQTFKVAEQKQAGPSGAGRGRPQFEQKRNPRGPPGRMSDPPQQSLHPSWEASRKRKEQQAQITVFQGKKIRFDDDDD</sequence>
<reference evidence="8 9" key="1">
    <citation type="submission" date="2020-04" db="EMBL/GenBank/DDBJ databases">
        <title>Chromosome-level genome assembly of a cyprinid fish Onychostoma macrolepis by integration of Nanopore Sequencing, Bionano and Hi-C technology.</title>
        <authorList>
            <person name="Wang D."/>
        </authorList>
    </citation>
    <scope>NUCLEOTIDE SEQUENCE [LARGE SCALE GENOMIC DNA]</scope>
    <source>
        <strain evidence="8">SWU-2019</strain>
        <tissue evidence="8">Muscle</tissue>
    </source>
</reference>
<evidence type="ECO:0000256" key="6">
    <source>
        <dbReference type="SAM" id="MobiDB-lite"/>
    </source>
</evidence>
<feature type="compositionally biased region" description="Polar residues" evidence="6">
    <location>
        <begin position="460"/>
        <end position="476"/>
    </location>
</feature>
<proteinExistence type="predicted"/>
<feature type="compositionally biased region" description="Basic and acidic residues" evidence="6">
    <location>
        <begin position="445"/>
        <end position="456"/>
    </location>
</feature>
<dbReference type="GO" id="GO:0030490">
    <property type="term" value="P:maturation of SSU-rRNA"/>
    <property type="evidence" value="ECO:0007669"/>
    <property type="project" value="TreeGrafter"/>
</dbReference>
<dbReference type="InterPro" id="IPR015158">
    <property type="entry name" value="Bud22_dom"/>
</dbReference>
<feature type="region of interest" description="Disordered" evidence="6">
    <location>
        <begin position="345"/>
        <end position="732"/>
    </location>
</feature>
<dbReference type="InterPro" id="IPR037393">
    <property type="entry name" value="Bud22/SRFB1"/>
</dbReference>
<evidence type="ECO:0000313" key="9">
    <source>
        <dbReference type="Proteomes" id="UP000579812"/>
    </source>
</evidence>
<keyword evidence="9" id="KW-1185">Reference proteome</keyword>
<evidence type="ECO:0000256" key="2">
    <source>
        <dbReference type="ARBA" id="ARBA00023054"/>
    </source>
</evidence>
<dbReference type="EMBL" id="JAAMOB010000019">
    <property type="protein sequence ID" value="KAF4100254.1"/>
    <property type="molecule type" value="Genomic_DNA"/>
</dbReference>
<feature type="compositionally biased region" description="Basic and acidic residues" evidence="6">
    <location>
        <begin position="389"/>
        <end position="408"/>
    </location>
</feature>
<keyword evidence="2 5" id="KW-0175">Coiled coil</keyword>
<evidence type="ECO:0000256" key="5">
    <source>
        <dbReference type="SAM" id="Coils"/>
    </source>
</evidence>
<feature type="compositionally biased region" description="Polar residues" evidence="6">
    <location>
        <begin position="410"/>
        <end position="426"/>
    </location>
</feature>
<evidence type="ECO:0000313" key="8">
    <source>
        <dbReference type="EMBL" id="KAF4100254.1"/>
    </source>
</evidence>
<feature type="compositionally biased region" description="Polar residues" evidence="6">
    <location>
        <begin position="190"/>
        <end position="210"/>
    </location>
</feature>
<feature type="compositionally biased region" description="Basic and acidic residues" evidence="6">
    <location>
        <begin position="345"/>
        <end position="360"/>
    </location>
</feature>
<feature type="compositionally biased region" description="Basic and acidic residues" evidence="6">
    <location>
        <begin position="563"/>
        <end position="586"/>
    </location>
</feature>
<feature type="domain" description="Bud22" evidence="7">
    <location>
        <begin position="631"/>
        <end position="728"/>
    </location>
</feature>
<feature type="compositionally biased region" description="Acidic residues" evidence="6">
    <location>
        <begin position="505"/>
        <end position="527"/>
    </location>
</feature>
<dbReference type="Pfam" id="PF09073">
    <property type="entry name" value="BUD22"/>
    <property type="match status" value="1"/>
</dbReference>
<feature type="coiled-coil region" evidence="5">
    <location>
        <begin position="39"/>
        <end position="66"/>
    </location>
</feature>
<comment type="caution">
    <text evidence="8">The sequence shown here is derived from an EMBL/GenBank/DDBJ whole genome shotgun (WGS) entry which is preliminary data.</text>
</comment>
<feature type="compositionally biased region" description="Acidic residues" evidence="6">
    <location>
        <begin position="151"/>
        <end position="168"/>
    </location>
</feature>
<dbReference type="AlphaFoldDB" id="A0A7J6BZV8"/>
<gene>
    <name evidence="8" type="ORF">G5714_018450</name>
</gene>
<dbReference type="GO" id="GO:0005634">
    <property type="term" value="C:nucleus"/>
    <property type="evidence" value="ECO:0007669"/>
    <property type="project" value="TreeGrafter"/>
</dbReference>
<feature type="coiled-coil region" evidence="5">
    <location>
        <begin position="246"/>
        <end position="289"/>
    </location>
</feature>
<feature type="compositionally biased region" description="Low complexity" evidence="6">
    <location>
        <begin position="592"/>
        <end position="609"/>
    </location>
</feature>
<dbReference type="Proteomes" id="UP000579812">
    <property type="component" value="Unassembled WGS sequence"/>
</dbReference>
<feature type="compositionally biased region" description="Acidic residues" evidence="6">
    <location>
        <begin position="367"/>
        <end position="388"/>
    </location>
</feature>
<dbReference type="PANTHER" id="PTHR23325:SF1">
    <property type="entry name" value="SERUM RESPONSE FACTOR-BINDING PROTEIN 1"/>
    <property type="match status" value="1"/>
</dbReference>
<dbReference type="OrthoDB" id="3364872at2759"/>
<feature type="compositionally biased region" description="Basic and acidic residues" evidence="6">
    <location>
        <begin position="492"/>
        <end position="504"/>
    </location>
</feature>
<evidence type="ECO:0000256" key="4">
    <source>
        <dbReference type="ARBA" id="ARBA00033254"/>
    </source>
</evidence>
<evidence type="ECO:0000256" key="3">
    <source>
        <dbReference type="ARBA" id="ARBA00025646"/>
    </source>
</evidence>
<accession>A0A7J6BZV8</accession>
<feature type="region of interest" description="Disordered" evidence="6">
    <location>
        <begin position="131"/>
        <end position="227"/>
    </location>
</feature>
<dbReference type="GO" id="GO:0030686">
    <property type="term" value="C:90S preribosome"/>
    <property type="evidence" value="ECO:0007669"/>
    <property type="project" value="TreeGrafter"/>
</dbReference>
<protein>
    <recommendedName>
        <fullName evidence="1">Serum response factor-binding protein 1</fullName>
    </recommendedName>
    <alternativeName>
        <fullName evidence="4">SRF-dependent transcription regulation-associated protein</fullName>
    </alternativeName>
</protein>
<feature type="compositionally biased region" description="Basic and acidic residues" evidence="6">
    <location>
        <begin position="169"/>
        <end position="182"/>
    </location>
</feature>